<dbReference type="Proteomes" id="UP000289482">
    <property type="component" value="Unassembled WGS sequence"/>
</dbReference>
<comment type="subcellular location">
    <subcellularLocation>
        <location evidence="1">Cell membrane</location>
        <topology evidence="1">Multi-pass membrane protein</topology>
    </subcellularLocation>
</comment>
<feature type="domain" description="ABC3 transporter permease C-terminal" evidence="8">
    <location>
        <begin position="272"/>
        <end position="391"/>
    </location>
</feature>
<dbReference type="InterPro" id="IPR050250">
    <property type="entry name" value="Macrolide_Exporter_MacB"/>
</dbReference>
<feature type="transmembrane region" description="Helical" evidence="7">
    <location>
        <begin position="266"/>
        <end position="293"/>
    </location>
</feature>
<dbReference type="GeneID" id="95779991"/>
<evidence type="ECO:0000259" key="8">
    <source>
        <dbReference type="Pfam" id="PF02687"/>
    </source>
</evidence>
<proteinExistence type="inferred from homology"/>
<dbReference type="RefSeq" id="WP_129248799.1">
    <property type="nucleotide sequence ID" value="NZ_JABZEL010000008.1"/>
</dbReference>
<feature type="transmembrane region" description="Helical" evidence="7">
    <location>
        <begin position="491"/>
        <end position="514"/>
    </location>
</feature>
<dbReference type="PANTHER" id="PTHR30572">
    <property type="entry name" value="MEMBRANE COMPONENT OF TRANSPORTER-RELATED"/>
    <property type="match status" value="1"/>
</dbReference>
<evidence type="ECO:0000256" key="1">
    <source>
        <dbReference type="ARBA" id="ARBA00004651"/>
    </source>
</evidence>
<dbReference type="InterPro" id="IPR003838">
    <property type="entry name" value="ABC3_permease_C"/>
</dbReference>
<dbReference type="GO" id="GO:0022857">
    <property type="term" value="F:transmembrane transporter activity"/>
    <property type="evidence" value="ECO:0007669"/>
    <property type="project" value="TreeGrafter"/>
</dbReference>
<dbReference type="PANTHER" id="PTHR30572:SF4">
    <property type="entry name" value="ABC TRANSPORTER PERMEASE YTRF"/>
    <property type="match status" value="1"/>
</dbReference>
<reference evidence="9 10" key="1">
    <citation type="submission" date="2019-01" db="EMBL/GenBank/DDBJ databases">
        <title>Draft genome sequences of the type strain Streptomyces sioyaensis DSM 40032 and its novel strain, TM32, a thermotolerant antibiotics-producing actinobacterium.</title>
        <authorList>
            <person name="Nakaew N."/>
            <person name="Lumyong S."/>
            <person name="Sloan W.T."/>
            <person name="Sungthong R."/>
        </authorList>
    </citation>
    <scope>NUCLEOTIDE SEQUENCE [LARGE SCALE GENOMIC DNA]</scope>
    <source>
        <strain evidence="9 10">DSM 40032</strain>
    </source>
</reference>
<feature type="transmembrane region" description="Helical" evidence="7">
    <location>
        <begin position="812"/>
        <end position="832"/>
    </location>
</feature>
<keyword evidence="2" id="KW-1003">Cell membrane</keyword>
<feature type="transmembrane region" description="Helical" evidence="7">
    <location>
        <begin position="724"/>
        <end position="745"/>
    </location>
</feature>
<feature type="transmembrane region" description="Helical" evidence="7">
    <location>
        <begin position="16"/>
        <end position="37"/>
    </location>
</feature>
<evidence type="ECO:0000256" key="5">
    <source>
        <dbReference type="ARBA" id="ARBA00023136"/>
    </source>
</evidence>
<accession>A0A4Q1QUE6</accession>
<dbReference type="EMBL" id="SDIF01000051">
    <property type="protein sequence ID" value="RXS65426.1"/>
    <property type="molecule type" value="Genomic_DNA"/>
</dbReference>
<evidence type="ECO:0000313" key="9">
    <source>
        <dbReference type="EMBL" id="RXS65426.1"/>
    </source>
</evidence>
<dbReference type="PROSITE" id="PS51257">
    <property type="entry name" value="PROKAR_LIPOPROTEIN"/>
    <property type="match status" value="1"/>
</dbReference>
<feature type="transmembrane region" description="Helical" evidence="7">
    <location>
        <begin position="363"/>
        <end position="383"/>
    </location>
</feature>
<keyword evidence="4 7" id="KW-1133">Transmembrane helix</keyword>
<protein>
    <submittedName>
        <fullName evidence="9">ABC transporter permease</fullName>
    </submittedName>
</protein>
<name>A0A4Q1QUE6_9ACTN</name>
<evidence type="ECO:0000256" key="3">
    <source>
        <dbReference type="ARBA" id="ARBA00022692"/>
    </source>
</evidence>
<evidence type="ECO:0000313" key="10">
    <source>
        <dbReference type="Proteomes" id="UP000289482"/>
    </source>
</evidence>
<evidence type="ECO:0000256" key="2">
    <source>
        <dbReference type="ARBA" id="ARBA00022475"/>
    </source>
</evidence>
<gene>
    <name evidence="9" type="ORF">EST54_18775</name>
</gene>
<keyword evidence="10" id="KW-1185">Reference proteome</keyword>
<feature type="transmembrane region" description="Helical" evidence="7">
    <location>
        <begin position="321"/>
        <end position="343"/>
    </location>
</feature>
<feature type="transmembrane region" description="Helical" evidence="7">
    <location>
        <begin position="412"/>
        <end position="435"/>
    </location>
</feature>
<keyword evidence="3 7" id="KW-0812">Transmembrane</keyword>
<dbReference type="AlphaFoldDB" id="A0A4Q1QUE6"/>
<keyword evidence="5 7" id="KW-0472">Membrane</keyword>
<dbReference type="GO" id="GO:0005886">
    <property type="term" value="C:plasma membrane"/>
    <property type="evidence" value="ECO:0007669"/>
    <property type="project" value="UniProtKB-SubCell"/>
</dbReference>
<sequence>MLSLALRTLRFRKGGFVATFIAMFFGAALIMACGGLMESGVRDAVPPQRLAAAPLVVTGDQTYESSQLAERVRLDAGRVATVAAVPGVAKAVPDVSFPVSVVRDGRPVTDLSDTATRTEHRPLGHGWGSAQLAPYTLTSGTAPGAAGDVVLDTELARQAGATVGTDVRLVAHGRLTTFRLTGLVQQAGGRTAAQPAVFFTDARAAALSGRSGTVDAIGVLPKPGTDAGELGSRIEQALDGRAAVTLAGDNRGLAEFPQAATSQKNLIMLSAIFGGWAILVAMFGASSTLGLTISQRHREMALMKAIGTTPRQLRRMILGETLTVSIVASVLGCLPGALLSRFLFDKLVSAGMVSQAVEFRLGIVPAVVAVAASLLAGVGAAYLTARKIAKTRATEALADSAIEGNWLTRTRIWLSVLFLVGGAAMAVMTMTTMTGDLTASTAGPACILWAIGLALLAPGFTRAIVALLKGPLGAVSGLAGRIAVLNSRAHTVRMAATITPIILLTGIATGTLYMQQIEDASNRTAHTGILRADDVLTATAGGLAPGTLDRVRHTPGVAAASDYVTSTGFVQSPEDTTQTGDGWTLQGVTGDRNLSVRAAEGSLAGLRGNSVALPVDHAAALGRGIGDSLTLRLGDGTSATVKVVATYRPEGVAASLLLPAELLAAHTTDGAAGQIVVRRAPGADPGKLTQALSALVKDQPGVEVSGSAALTADRTAGQQQLATINYLVVGMIVGYTAISVVNTLIAATGRRRREFGLQQLTGFTRRQIMTMMSMESVLTLVVGVVLGSVASAVTLFPYSVAKLGRVVPTVPVWIYLAVVAGAVIITFAATLVPTWRATRFRPVEAATAAA</sequence>
<organism evidence="9 10">
    <name type="scientific">Streptomyces sioyaensis</name>
    <dbReference type="NCBI Taxonomy" id="67364"/>
    <lineage>
        <taxon>Bacteria</taxon>
        <taxon>Bacillati</taxon>
        <taxon>Actinomycetota</taxon>
        <taxon>Actinomycetes</taxon>
        <taxon>Kitasatosporales</taxon>
        <taxon>Streptomycetaceae</taxon>
        <taxon>Streptomyces</taxon>
    </lineage>
</organism>
<comment type="similarity">
    <text evidence="6">Belongs to the ABC-4 integral membrane protein family.</text>
</comment>
<dbReference type="Pfam" id="PF02687">
    <property type="entry name" value="FtsX"/>
    <property type="match status" value="2"/>
</dbReference>
<evidence type="ECO:0000256" key="7">
    <source>
        <dbReference type="SAM" id="Phobius"/>
    </source>
</evidence>
<evidence type="ECO:0000256" key="6">
    <source>
        <dbReference type="ARBA" id="ARBA00038076"/>
    </source>
</evidence>
<evidence type="ECO:0000256" key="4">
    <source>
        <dbReference type="ARBA" id="ARBA00022989"/>
    </source>
</evidence>
<feature type="domain" description="ABC3 transporter permease C-terminal" evidence="8">
    <location>
        <begin position="728"/>
        <end position="840"/>
    </location>
</feature>
<feature type="transmembrane region" description="Helical" evidence="7">
    <location>
        <begin position="777"/>
        <end position="800"/>
    </location>
</feature>
<comment type="caution">
    <text evidence="9">The sequence shown here is derived from an EMBL/GenBank/DDBJ whole genome shotgun (WGS) entry which is preliminary data.</text>
</comment>